<dbReference type="InterPro" id="IPR001387">
    <property type="entry name" value="Cro/C1-type_HTH"/>
</dbReference>
<accession>A0A4P6DTV3</accession>
<dbReference type="AlphaFoldDB" id="A0A4P6DTV3"/>
<dbReference type="KEGG" id="bgx:ESN35_06600"/>
<dbReference type="CDD" id="cd00093">
    <property type="entry name" value="HTH_XRE"/>
    <property type="match status" value="1"/>
</dbReference>
<gene>
    <name evidence="2" type="ORF">ESN35_06600</name>
</gene>
<dbReference type="EMBL" id="CP035464">
    <property type="protein sequence ID" value="QAY33106.1"/>
    <property type="molecule type" value="Genomic_DNA"/>
</dbReference>
<dbReference type="Gene3D" id="1.10.260.40">
    <property type="entry name" value="lambda repressor-like DNA-binding domains"/>
    <property type="match status" value="1"/>
</dbReference>
<dbReference type="Proteomes" id="UP000293589">
    <property type="component" value="Chromosome"/>
</dbReference>
<dbReference type="RefSeq" id="WP_129237592.1">
    <property type="nucleotide sequence ID" value="NZ_CP035464.1"/>
</dbReference>
<organism evidence="2 3">
    <name type="scientific">Bifidobacterium pullorum subsp. gallinarum</name>
    <dbReference type="NCBI Taxonomy" id="78344"/>
    <lineage>
        <taxon>Bacteria</taxon>
        <taxon>Bacillati</taxon>
        <taxon>Actinomycetota</taxon>
        <taxon>Actinomycetes</taxon>
        <taxon>Bifidobacteriales</taxon>
        <taxon>Bifidobacteriaceae</taxon>
        <taxon>Bifidobacterium</taxon>
    </lineage>
</organism>
<name>A0A4P6DTV3_9BIFI</name>
<sequence>MSLRELRKARGMTQEQLANKANVPRTRIVSYETGSDGKNIGGASLNVAIRIADALKVKDLRKLVAEDSSSLKENSAD</sequence>
<proteinExistence type="predicted"/>
<protein>
    <submittedName>
        <fullName evidence="2">XRE family transcriptional regulator</fullName>
    </submittedName>
</protein>
<dbReference type="SUPFAM" id="SSF47413">
    <property type="entry name" value="lambda repressor-like DNA-binding domains"/>
    <property type="match status" value="1"/>
</dbReference>
<dbReference type="PROSITE" id="PS50943">
    <property type="entry name" value="HTH_CROC1"/>
    <property type="match status" value="1"/>
</dbReference>
<dbReference type="SMART" id="SM00530">
    <property type="entry name" value="HTH_XRE"/>
    <property type="match status" value="1"/>
</dbReference>
<feature type="domain" description="HTH cro/C1-type" evidence="1">
    <location>
        <begin position="3"/>
        <end position="63"/>
    </location>
</feature>
<evidence type="ECO:0000313" key="3">
    <source>
        <dbReference type="Proteomes" id="UP000293589"/>
    </source>
</evidence>
<evidence type="ECO:0000259" key="1">
    <source>
        <dbReference type="PROSITE" id="PS50943"/>
    </source>
</evidence>
<dbReference type="Pfam" id="PF01381">
    <property type="entry name" value="HTH_3"/>
    <property type="match status" value="1"/>
</dbReference>
<reference evidence="2 3" key="1">
    <citation type="submission" date="2019-01" db="EMBL/GenBank/DDBJ databases">
        <title>Complete genome sequence of Bifidobacterium gallinarum CACC 514.</title>
        <authorList>
            <person name="Jung M."/>
        </authorList>
    </citation>
    <scope>NUCLEOTIDE SEQUENCE [LARGE SCALE GENOMIC DNA]</scope>
    <source>
        <strain evidence="2 3">CACC 514</strain>
    </source>
</reference>
<dbReference type="InterPro" id="IPR010982">
    <property type="entry name" value="Lambda_DNA-bd_dom_sf"/>
</dbReference>
<dbReference type="GO" id="GO:0003677">
    <property type="term" value="F:DNA binding"/>
    <property type="evidence" value="ECO:0007669"/>
    <property type="project" value="InterPro"/>
</dbReference>
<evidence type="ECO:0000313" key="2">
    <source>
        <dbReference type="EMBL" id="QAY33106.1"/>
    </source>
</evidence>